<reference evidence="9" key="1">
    <citation type="submission" date="2017-01" db="EMBL/GenBank/DDBJ databases">
        <title>Comparative genomics of anhydrobiosis in the tardigrade Hypsibius dujardini.</title>
        <authorList>
            <person name="Yoshida Y."/>
            <person name="Koutsovoulos G."/>
            <person name="Laetsch D."/>
            <person name="Stevens L."/>
            <person name="Kumar S."/>
            <person name="Horikawa D."/>
            <person name="Ishino K."/>
            <person name="Komine S."/>
            <person name="Tomita M."/>
            <person name="Blaxter M."/>
            <person name="Arakawa K."/>
        </authorList>
    </citation>
    <scope>NUCLEOTIDE SEQUENCE [LARGE SCALE GENOMIC DNA]</scope>
    <source>
        <strain evidence="9">Z151</strain>
    </source>
</reference>
<feature type="transmembrane region" description="Helical" evidence="6">
    <location>
        <begin position="192"/>
        <end position="220"/>
    </location>
</feature>
<dbReference type="Gene3D" id="3.30.750.24">
    <property type="entry name" value="STAS domain"/>
    <property type="match status" value="1"/>
</dbReference>
<name>A0A1W0X2C6_HYPEX</name>
<protein>
    <submittedName>
        <fullName evidence="8">Solute carrier family 26 member 6</fullName>
    </submittedName>
</protein>
<dbReference type="EMBL" id="MTYJ01000022">
    <property type="protein sequence ID" value="OQV21636.1"/>
    <property type="molecule type" value="Genomic_DNA"/>
</dbReference>
<dbReference type="GO" id="GO:0016020">
    <property type="term" value="C:membrane"/>
    <property type="evidence" value="ECO:0007669"/>
    <property type="project" value="UniProtKB-SubCell"/>
</dbReference>
<feature type="transmembrane region" description="Helical" evidence="6">
    <location>
        <begin position="351"/>
        <end position="370"/>
    </location>
</feature>
<feature type="transmembrane region" description="Helical" evidence="6">
    <location>
        <begin position="272"/>
        <end position="290"/>
    </location>
</feature>
<feature type="region of interest" description="Disordered" evidence="5">
    <location>
        <begin position="628"/>
        <end position="650"/>
    </location>
</feature>
<sequence length="799" mass="88123">MDFGRRHSTGHAEISPAKNNIEDRERPRVPLTPEILALYGVFENPAEPLKWRDILAGARQILNKRVYGFNKRPRQYFAALFPLLERLRHYRLRWVPTDLLAGLIVGMMQFTQVLGNSQTASLKPQIGLSILFYPGLVYALMASSMHNSVGGMCVTVATLSVSLINVQDVYYPDQIYQGRLMTDQEQLDLHSTIAPGIALIAGIVQIVMGLFKLGFLSAVISPNVLTPFTMACFLQSICGKIPSVLGIDPPVHFTYAKHFTDLVFTFKNINQINGWEVLMSASMAAIVISFREFLQPRIFQLVKVVIPIEFLLFVAFTGLSYALDLEHTARFRIVGTYEYGLQTWSWPNLSYGWDMAWSGVVVGLIAYSTCLESAKVLARRSEVPLSANQELMALGTAHVFSSFFSCYPVSASLGRGLVNESMGSQSQLSTVTACVFAGLIVGLAGPAIRYLPVCAISANMILFLSMSLSSFKELPNLWRANKVDGAVWFLTFVGCITLNVQIGLFVGIGLSMLGLIVRSQKPKVRVMGILKHTQWGFVAVKHYDTAHELPGVRILQLQSPLIYATADYLVKQIVTMALEPYIPQAALPILHVETAPTVIEESPENSQDQLKNKNPAIRALASSDTLSGLSVRSGSPSSNHFHKANKFKRKTQSTSMITALYASKEHLSAVGNPVNNDPGKRKRAARVVLDLGSVGYIDSVGIRALEQIASDLKGQDCEIILAQCTGPLLKQLKELEIHKIIPERNVFPSVVDAVEDAIRRNQVNTSPAEGVVGEYDDERFWDAPVVPVEGLPVVDYHQD</sequence>
<dbReference type="InterPro" id="IPR001902">
    <property type="entry name" value="SLC26A/SulP_fam"/>
</dbReference>
<accession>A0A1W0X2C6</accession>
<keyword evidence="3 6" id="KW-1133">Transmembrane helix</keyword>
<feature type="transmembrane region" description="Helical" evidence="6">
    <location>
        <begin position="391"/>
        <end position="410"/>
    </location>
</feature>
<evidence type="ECO:0000256" key="5">
    <source>
        <dbReference type="SAM" id="MobiDB-lite"/>
    </source>
</evidence>
<proteinExistence type="predicted"/>
<evidence type="ECO:0000256" key="6">
    <source>
        <dbReference type="SAM" id="Phobius"/>
    </source>
</evidence>
<feature type="transmembrane region" description="Helical" evidence="6">
    <location>
        <begin position="302"/>
        <end position="323"/>
    </location>
</feature>
<dbReference type="OrthoDB" id="288203at2759"/>
<dbReference type="InterPro" id="IPR036513">
    <property type="entry name" value="STAS_dom_sf"/>
</dbReference>
<dbReference type="PROSITE" id="PS50801">
    <property type="entry name" value="STAS"/>
    <property type="match status" value="1"/>
</dbReference>
<keyword evidence="9" id="KW-1185">Reference proteome</keyword>
<keyword evidence="2 6" id="KW-0812">Transmembrane</keyword>
<feature type="compositionally biased region" description="Basic residues" evidence="5">
    <location>
        <begin position="640"/>
        <end position="650"/>
    </location>
</feature>
<keyword evidence="4 6" id="KW-0472">Membrane</keyword>
<gene>
    <name evidence="8" type="ORF">BV898_04535</name>
</gene>
<evidence type="ECO:0000256" key="1">
    <source>
        <dbReference type="ARBA" id="ARBA00004141"/>
    </source>
</evidence>
<dbReference type="SUPFAM" id="SSF52091">
    <property type="entry name" value="SpoIIaa-like"/>
    <property type="match status" value="1"/>
</dbReference>
<feature type="domain" description="STAS" evidence="7">
    <location>
        <begin position="542"/>
        <end position="757"/>
    </location>
</feature>
<comment type="caution">
    <text evidence="8">The sequence shown here is derived from an EMBL/GenBank/DDBJ whole genome shotgun (WGS) entry which is preliminary data.</text>
</comment>
<evidence type="ECO:0000313" key="9">
    <source>
        <dbReference type="Proteomes" id="UP000192578"/>
    </source>
</evidence>
<feature type="transmembrane region" description="Helical" evidence="6">
    <location>
        <begin position="488"/>
        <end position="517"/>
    </location>
</feature>
<dbReference type="GO" id="GO:0055085">
    <property type="term" value="P:transmembrane transport"/>
    <property type="evidence" value="ECO:0007669"/>
    <property type="project" value="InterPro"/>
</dbReference>
<organism evidence="8 9">
    <name type="scientific">Hypsibius exemplaris</name>
    <name type="common">Freshwater tardigrade</name>
    <dbReference type="NCBI Taxonomy" id="2072580"/>
    <lineage>
        <taxon>Eukaryota</taxon>
        <taxon>Metazoa</taxon>
        <taxon>Ecdysozoa</taxon>
        <taxon>Tardigrada</taxon>
        <taxon>Eutardigrada</taxon>
        <taxon>Parachela</taxon>
        <taxon>Hypsibioidea</taxon>
        <taxon>Hypsibiidae</taxon>
        <taxon>Hypsibius</taxon>
    </lineage>
</organism>
<feature type="region of interest" description="Disordered" evidence="5">
    <location>
        <begin position="1"/>
        <end position="25"/>
    </location>
</feature>
<comment type="subcellular location">
    <subcellularLocation>
        <location evidence="1">Membrane</location>
        <topology evidence="1">Multi-pass membrane protein</topology>
    </subcellularLocation>
</comment>
<evidence type="ECO:0000256" key="4">
    <source>
        <dbReference type="ARBA" id="ARBA00023136"/>
    </source>
</evidence>
<dbReference type="Pfam" id="PF00916">
    <property type="entry name" value="Sulfate_transp"/>
    <property type="match status" value="1"/>
</dbReference>
<dbReference type="PANTHER" id="PTHR11814">
    <property type="entry name" value="SULFATE TRANSPORTER"/>
    <property type="match status" value="1"/>
</dbReference>
<dbReference type="CDD" id="cd07042">
    <property type="entry name" value="STAS_SulP_like_sulfate_transporter"/>
    <property type="match status" value="1"/>
</dbReference>
<dbReference type="InterPro" id="IPR011547">
    <property type="entry name" value="SLC26A/SulP_dom"/>
</dbReference>
<evidence type="ECO:0000256" key="2">
    <source>
        <dbReference type="ARBA" id="ARBA00022692"/>
    </source>
</evidence>
<dbReference type="Proteomes" id="UP000192578">
    <property type="component" value="Unassembled WGS sequence"/>
</dbReference>
<feature type="compositionally biased region" description="Low complexity" evidence="5">
    <location>
        <begin position="628"/>
        <end position="638"/>
    </location>
</feature>
<feature type="transmembrane region" description="Helical" evidence="6">
    <location>
        <begin position="422"/>
        <end position="443"/>
    </location>
</feature>
<evidence type="ECO:0000256" key="3">
    <source>
        <dbReference type="ARBA" id="ARBA00022989"/>
    </source>
</evidence>
<evidence type="ECO:0000313" key="8">
    <source>
        <dbReference type="EMBL" id="OQV21636.1"/>
    </source>
</evidence>
<dbReference type="Pfam" id="PF01740">
    <property type="entry name" value="STAS"/>
    <property type="match status" value="1"/>
</dbReference>
<dbReference type="InterPro" id="IPR002645">
    <property type="entry name" value="STAS_dom"/>
</dbReference>
<dbReference type="AlphaFoldDB" id="A0A1W0X2C6"/>
<evidence type="ECO:0000259" key="7">
    <source>
        <dbReference type="PROSITE" id="PS50801"/>
    </source>
</evidence>